<evidence type="ECO:0008006" key="3">
    <source>
        <dbReference type="Google" id="ProtNLM"/>
    </source>
</evidence>
<comment type="caution">
    <text evidence="1">The sequence shown here is derived from an EMBL/GenBank/DDBJ whole genome shotgun (WGS) entry which is preliminary data.</text>
</comment>
<proteinExistence type="predicted"/>
<dbReference type="Gene3D" id="3.40.50.450">
    <property type="match status" value="1"/>
</dbReference>
<dbReference type="EMBL" id="JARKIE010000094">
    <property type="protein sequence ID" value="KAJ7686652.1"/>
    <property type="molecule type" value="Genomic_DNA"/>
</dbReference>
<accession>A0AAD7DAE3</accession>
<dbReference type="Proteomes" id="UP001221757">
    <property type="component" value="Unassembled WGS sequence"/>
</dbReference>
<dbReference type="Pfam" id="PF15891">
    <property type="entry name" value="Nuc_deoxyri_tr2"/>
    <property type="match status" value="1"/>
</dbReference>
<gene>
    <name evidence="1" type="ORF">B0H17DRAFT_1204078</name>
</gene>
<sequence>MANTPSKARIYKPPQKVQLSGRSVFLAGSIEMGVAEDWQTALTERVSHLPITVLNPRRDDWDSSWKQTAADPQFRAQVEWELEQQERCDVIAMYFDPNTKAPISLLELGLFAASGKMVVCCPDGFYRKGNVEIVCERAKIPLVHTLDQLIDKVIERLTVTEA</sequence>
<keyword evidence="2" id="KW-1185">Reference proteome</keyword>
<evidence type="ECO:0000313" key="1">
    <source>
        <dbReference type="EMBL" id="KAJ7686652.1"/>
    </source>
</evidence>
<dbReference type="SUPFAM" id="SSF52309">
    <property type="entry name" value="N-(deoxy)ribosyltransferase-like"/>
    <property type="match status" value="1"/>
</dbReference>
<reference evidence="1" key="1">
    <citation type="submission" date="2023-03" db="EMBL/GenBank/DDBJ databases">
        <title>Massive genome expansion in bonnet fungi (Mycena s.s.) driven by repeated elements and novel gene families across ecological guilds.</title>
        <authorList>
            <consortium name="Lawrence Berkeley National Laboratory"/>
            <person name="Harder C.B."/>
            <person name="Miyauchi S."/>
            <person name="Viragh M."/>
            <person name="Kuo A."/>
            <person name="Thoen E."/>
            <person name="Andreopoulos B."/>
            <person name="Lu D."/>
            <person name="Skrede I."/>
            <person name="Drula E."/>
            <person name="Henrissat B."/>
            <person name="Morin E."/>
            <person name="Kohler A."/>
            <person name="Barry K."/>
            <person name="LaButti K."/>
            <person name="Morin E."/>
            <person name="Salamov A."/>
            <person name="Lipzen A."/>
            <person name="Mereny Z."/>
            <person name="Hegedus B."/>
            <person name="Baldrian P."/>
            <person name="Stursova M."/>
            <person name="Weitz H."/>
            <person name="Taylor A."/>
            <person name="Grigoriev I.V."/>
            <person name="Nagy L.G."/>
            <person name="Martin F."/>
            <person name="Kauserud H."/>
        </authorList>
    </citation>
    <scope>NUCLEOTIDE SEQUENCE</scope>
    <source>
        <strain evidence="1">CBHHK067</strain>
    </source>
</reference>
<evidence type="ECO:0000313" key="2">
    <source>
        <dbReference type="Proteomes" id="UP001221757"/>
    </source>
</evidence>
<protein>
    <recommendedName>
        <fullName evidence="3">Nucleoside 2-deoxyribosyltransferase</fullName>
    </recommendedName>
</protein>
<organism evidence="1 2">
    <name type="scientific">Mycena rosella</name>
    <name type="common">Pink bonnet</name>
    <name type="synonym">Agaricus rosellus</name>
    <dbReference type="NCBI Taxonomy" id="1033263"/>
    <lineage>
        <taxon>Eukaryota</taxon>
        <taxon>Fungi</taxon>
        <taxon>Dikarya</taxon>
        <taxon>Basidiomycota</taxon>
        <taxon>Agaricomycotina</taxon>
        <taxon>Agaricomycetes</taxon>
        <taxon>Agaricomycetidae</taxon>
        <taxon>Agaricales</taxon>
        <taxon>Marasmiineae</taxon>
        <taxon>Mycenaceae</taxon>
        <taxon>Mycena</taxon>
    </lineage>
</organism>
<dbReference type="InterPro" id="IPR039470">
    <property type="entry name" value="Nuc_deoxyri_tr2"/>
</dbReference>
<dbReference type="AlphaFoldDB" id="A0AAD7DAE3"/>
<name>A0AAD7DAE3_MYCRO</name>